<evidence type="ECO:0000256" key="2">
    <source>
        <dbReference type="ARBA" id="ARBA00009190"/>
    </source>
</evidence>
<evidence type="ECO:0000256" key="3">
    <source>
        <dbReference type="ARBA" id="ARBA00022692"/>
    </source>
</evidence>
<evidence type="ECO:0000256" key="6">
    <source>
        <dbReference type="RuleBase" id="RU365102"/>
    </source>
</evidence>
<comment type="subcellular location">
    <subcellularLocation>
        <location evidence="1 6">Membrane</location>
        <topology evidence="1 6">Multi-pass membrane protein</topology>
    </subcellularLocation>
</comment>
<feature type="transmembrane region" description="Helical" evidence="6">
    <location>
        <begin position="152"/>
        <end position="173"/>
    </location>
</feature>
<keyword evidence="8" id="KW-1185">Reference proteome</keyword>
<keyword evidence="5 6" id="KW-0472">Membrane</keyword>
<reference evidence="7 8" key="1">
    <citation type="submission" date="2020-12" db="EMBL/GenBank/DDBJ databases">
        <title>Novel Thalassolituus-related marine hydrocarbonoclastic bacteria mediated algae-derived hydrocarbons mineralization in twilight zone of the northern South China Sea.</title>
        <authorList>
            <person name="Dong C."/>
        </authorList>
    </citation>
    <scope>NUCLEOTIDE SEQUENCE [LARGE SCALE GENOMIC DNA]</scope>
    <source>
        <strain evidence="7 8">IMCC1826</strain>
    </source>
</reference>
<accession>A0ABS7ZK14</accession>
<feature type="transmembrane region" description="Helical" evidence="6">
    <location>
        <begin position="53"/>
        <end position="75"/>
    </location>
</feature>
<dbReference type="RefSeq" id="WP_225670541.1">
    <property type="nucleotide sequence ID" value="NZ_JAEDAH010000001.1"/>
</dbReference>
<evidence type="ECO:0000256" key="1">
    <source>
        <dbReference type="ARBA" id="ARBA00004141"/>
    </source>
</evidence>
<evidence type="ECO:0000313" key="7">
    <source>
        <dbReference type="EMBL" id="MCA6062051.1"/>
    </source>
</evidence>
<feature type="transmembrane region" description="Helical" evidence="6">
    <location>
        <begin position="15"/>
        <end position="32"/>
    </location>
</feature>
<proteinExistence type="inferred from homology"/>
<dbReference type="Proteomes" id="UP000714380">
    <property type="component" value="Unassembled WGS sequence"/>
</dbReference>
<dbReference type="PANTHER" id="PTHR12608:SF1">
    <property type="entry name" value="TRANSMEMBRANE PROTEIN 165"/>
    <property type="match status" value="1"/>
</dbReference>
<protein>
    <recommendedName>
        <fullName evidence="6">GDT1 family protein</fullName>
    </recommendedName>
</protein>
<dbReference type="Pfam" id="PF01169">
    <property type="entry name" value="GDT1"/>
    <property type="match status" value="2"/>
</dbReference>
<gene>
    <name evidence="7" type="ORF">I9W95_00360</name>
</gene>
<feature type="transmembrane region" description="Helical" evidence="6">
    <location>
        <begin position="117"/>
        <end position="132"/>
    </location>
</feature>
<feature type="transmembrane region" description="Helical" evidence="6">
    <location>
        <begin position="87"/>
        <end position="105"/>
    </location>
</feature>
<comment type="caution">
    <text evidence="7">The sequence shown here is derived from an EMBL/GenBank/DDBJ whole genome shotgun (WGS) entry which is preliminary data.</text>
</comment>
<evidence type="ECO:0000256" key="5">
    <source>
        <dbReference type="ARBA" id="ARBA00023136"/>
    </source>
</evidence>
<keyword evidence="3 6" id="KW-0812">Transmembrane</keyword>
<feature type="transmembrane region" description="Helical" evidence="6">
    <location>
        <begin position="185"/>
        <end position="203"/>
    </location>
</feature>
<dbReference type="InterPro" id="IPR001727">
    <property type="entry name" value="GDT1-like"/>
</dbReference>
<evidence type="ECO:0000256" key="4">
    <source>
        <dbReference type="ARBA" id="ARBA00022989"/>
    </source>
</evidence>
<keyword evidence="4 6" id="KW-1133">Transmembrane helix</keyword>
<dbReference type="PANTHER" id="PTHR12608">
    <property type="entry name" value="TRANSMEMBRANE PROTEIN HTP-1 RELATED"/>
    <property type="match status" value="1"/>
</dbReference>
<evidence type="ECO:0000313" key="8">
    <source>
        <dbReference type="Proteomes" id="UP000714380"/>
    </source>
</evidence>
<dbReference type="EMBL" id="JAEDAH010000001">
    <property type="protein sequence ID" value="MCA6062051.1"/>
    <property type="molecule type" value="Genomic_DNA"/>
</dbReference>
<comment type="similarity">
    <text evidence="2 6">Belongs to the GDT1 family.</text>
</comment>
<organism evidence="7 8">
    <name type="scientific">Thalassolituus marinus</name>
    <dbReference type="NCBI Taxonomy" id="671053"/>
    <lineage>
        <taxon>Bacteria</taxon>
        <taxon>Pseudomonadati</taxon>
        <taxon>Pseudomonadota</taxon>
        <taxon>Gammaproteobacteria</taxon>
        <taxon>Oceanospirillales</taxon>
        <taxon>Oceanospirillaceae</taxon>
        <taxon>Thalassolituus</taxon>
    </lineage>
</organism>
<sequence>MSLSLPDLTLLTDNISHSAVLASTLVVALAEIGDKTQLLSLLLAIKFRNKLAIVMGILVATLLNHAASAWLGVWLGESLNSWMNSDLARWLLAGGFIAMALWILIPDKEDDDTDTHQAWGAFLATTFLFFLAEIGDKTQVATVLLGAEFSSVLWVTVGTTLGMMLANVPVVIFGEQLMRRMPMKAAHYLTSVLFIAMAIWVVLG</sequence>
<name>A0ABS7ZK14_9GAMM</name>